<sequence>MTDPIQTTDDILWWEDIFAAIPPATPEEVVAPYDTLLEKKYQFEPIPEAAPVAQPVRPVVVTPVQQAPVAQVQVQRPAPVQTPVQQATPVAQVQAPVQQLAPVQATVEVPLDKKLQTDVQKKFGELYFTTKKIYELKDKLGTTEETFDILWANNDKIFISYRFLIDETNDPILFITKIEQDKETEEETKNELRFTFNEESSSLEVMINDTLLFDEIKDFTEDQKKKLQVVDKINKFTFLASEEVRKLEKEIKEKEEAERERKRLQEIFRNF</sequence>
<gene>
    <name evidence="2" type="ORF">ACD_80C00109G0002</name>
</gene>
<proteinExistence type="predicted"/>
<evidence type="ECO:0000313" key="2">
    <source>
        <dbReference type="EMBL" id="EKD25182.1"/>
    </source>
</evidence>
<organism evidence="2">
    <name type="scientific">uncultured bacterium</name>
    <name type="common">gcode 4</name>
    <dbReference type="NCBI Taxonomy" id="1234023"/>
    <lineage>
        <taxon>Bacteria</taxon>
        <taxon>environmental samples</taxon>
    </lineage>
</organism>
<reference evidence="2" key="1">
    <citation type="journal article" date="2012" name="Science">
        <title>Fermentation, hydrogen, and sulfur metabolism in multiple uncultivated bacterial phyla.</title>
        <authorList>
            <person name="Wrighton K.C."/>
            <person name="Thomas B.C."/>
            <person name="Sharon I."/>
            <person name="Miller C.S."/>
            <person name="Castelle C.J."/>
            <person name="VerBerkmoes N.C."/>
            <person name="Wilkins M.J."/>
            <person name="Hettich R.L."/>
            <person name="Lipton M.S."/>
            <person name="Williams K.H."/>
            <person name="Long P.E."/>
            <person name="Banfield J.F."/>
        </authorList>
    </citation>
    <scope>NUCLEOTIDE SEQUENCE [LARGE SCALE GENOMIC DNA]</scope>
</reference>
<accession>K1XJ10</accession>
<keyword evidence="1" id="KW-0175">Coiled coil</keyword>
<comment type="caution">
    <text evidence="2">The sequence shown here is derived from an EMBL/GenBank/DDBJ whole genome shotgun (WGS) entry which is preliminary data.</text>
</comment>
<name>K1XJ10_9BACT</name>
<dbReference type="AlphaFoldDB" id="K1XJ10"/>
<feature type="coiled-coil region" evidence="1">
    <location>
        <begin position="237"/>
        <end position="267"/>
    </location>
</feature>
<evidence type="ECO:0000256" key="1">
    <source>
        <dbReference type="SAM" id="Coils"/>
    </source>
</evidence>
<dbReference type="EMBL" id="AMFJ01036116">
    <property type="protein sequence ID" value="EKD25182.1"/>
    <property type="molecule type" value="Genomic_DNA"/>
</dbReference>
<protein>
    <submittedName>
        <fullName evidence="2">Uncharacterized protein</fullName>
    </submittedName>
</protein>